<dbReference type="STRING" id="1121338.CLTEP_13080"/>
<dbReference type="RefSeq" id="WP_066824282.1">
    <property type="nucleotide sequence ID" value="NZ_LTBA01000011.1"/>
</dbReference>
<dbReference type="Pfam" id="PF04023">
    <property type="entry name" value="FeoA"/>
    <property type="match status" value="1"/>
</dbReference>
<keyword evidence="1" id="KW-0408">Iron</keyword>
<dbReference type="Proteomes" id="UP000075531">
    <property type="component" value="Unassembled WGS sequence"/>
</dbReference>
<evidence type="ECO:0000313" key="3">
    <source>
        <dbReference type="EMBL" id="KYH34711.1"/>
    </source>
</evidence>
<dbReference type="PANTHER" id="PTHR43151">
    <property type="entry name" value="FEOA FAMILY PROTEIN"/>
    <property type="match status" value="1"/>
</dbReference>
<evidence type="ECO:0000256" key="1">
    <source>
        <dbReference type="ARBA" id="ARBA00023004"/>
    </source>
</evidence>
<dbReference type="Gene3D" id="2.30.30.90">
    <property type="match status" value="1"/>
</dbReference>
<gene>
    <name evidence="3" type="ORF">CLTEP_13080</name>
</gene>
<dbReference type="SMART" id="SM00899">
    <property type="entry name" value="FeoA"/>
    <property type="match status" value="1"/>
</dbReference>
<organism evidence="3 4">
    <name type="scientific">Clostridium tepidiprofundi DSM 19306</name>
    <dbReference type="NCBI Taxonomy" id="1121338"/>
    <lineage>
        <taxon>Bacteria</taxon>
        <taxon>Bacillati</taxon>
        <taxon>Bacillota</taxon>
        <taxon>Clostridia</taxon>
        <taxon>Eubacteriales</taxon>
        <taxon>Clostridiaceae</taxon>
        <taxon>Clostridium</taxon>
    </lineage>
</organism>
<dbReference type="InterPro" id="IPR053184">
    <property type="entry name" value="FeoA-like"/>
</dbReference>
<dbReference type="InterPro" id="IPR008988">
    <property type="entry name" value="Transcriptional_repressor_C"/>
</dbReference>
<keyword evidence="4" id="KW-1185">Reference proteome</keyword>
<dbReference type="SUPFAM" id="SSF50037">
    <property type="entry name" value="C-terminal domain of transcriptional repressors"/>
    <property type="match status" value="1"/>
</dbReference>
<dbReference type="GO" id="GO:0046914">
    <property type="term" value="F:transition metal ion binding"/>
    <property type="evidence" value="ECO:0007669"/>
    <property type="project" value="InterPro"/>
</dbReference>
<dbReference type="PANTHER" id="PTHR43151:SF1">
    <property type="entry name" value="SSR2333 PROTEIN"/>
    <property type="match status" value="1"/>
</dbReference>
<dbReference type="EMBL" id="LTBA01000011">
    <property type="protein sequence ID" value="KYH34711.1"/>
    <property type="molecule type" value="Genomic_DNA"/>
</dbReference>
<reference evidence="3 4" key="1">
    <citation type="submission" date="2016-02" db="EMBL/GenBank/DDBJ databases">
        <title>Genome sequence of Clostridium tepidiprofundi DSM 19306.</title>
        <authorList>
            <person name="Poehlein A."/>
            <person name="Daniel R."/>
        </authorList>
    </citation>
    <scope>NUCLEOTIDE SEQUENCE [LARGE SCALE GENOMIC DNA]</scope>
    <source>
        <strain evidence="3 4">DSM 19306</strain>
    </source>
</reference>
<dbReference type="InterPro" id="IPR007167">
    <property type="entry name" value="Fe-transptr_FeoA-like"/>
</dbReference>
<evidence type="ECO:0000259" key="2">
    <source>
        <dbReference type="SMART" id="SM00899"/>
    </source>
</evidence>
<dbReference type="AlphaFoldDB" id="A0A151B465"/>
<proteinExistence type="predicted"/>
<sequence length="70" mass="7521">MPLTFVKPGDMVKVKDIIGGGVVYKLLMEMGLNKGSKIKMIKNSSGPLIVAVGERRIAVGRGMAMKVMVM</sequence>
<evidence type="ECO:0000313" key="4">
    <source>
        <dbReference type="Proteomes" id="UP000075531"/>
    </source>
</evidence>
<protein>
    <submittedName>
        <fullName evidence="3">FeoA domain protein</fullName>
    </submittedName>
</protein>
<dbReference type="PATRIC" id="fig|1121338.3.peg.1344"/>
<feature type="domain" description="Ferrous iron transporter FeoA-like" evidence="2">
    <location>
        <begin position="1"/>
        <end position="70"/>
    </location>
</feature>
<name>A0A151B465_9CLOT</name>
<accession>A0A151B465</accession>
<comment type="caution">
    <text evidence="3">The sequence shown here is derived from an EMBL/GenBank/DDBJ whole genome shotgun (WGS) entry which is preliminary data.</text>
</comment>
<dbReference type="InterPro" id="IPR038157">
    <property type="entry name" value="FeoA_core_dom"/>
</dbReference>
<dbReference type="OrthoDB" id="5984at2"/>